<reference evidence="2 3" key="1">
    <citation type="journal article" date="2015" name="Nature">
        <title>rRNA introns, odd ribosomes, and small enigmatic genomes across a large radiation of phyla.</title>
        <authorList>
            <person name="Brown C.T."/>
            <person name="Hug L.A."/>
            <person name="Thomas B.C."/>
            <person name="Sharon I."/>
            <person name="Castelle C.J."/>
            <person name="Singh A."/>
            <person name="Wilkins M.J."/>
            <person name="Williams K.H."/>
            <person name="Banfield J.F."/>
        </authorList>
    </citation>
    <scope>NUCLEOTIDE SEQUENCE [LARGE SCALE GENOMIC DNA]</scope>
</reference>
<name>A0A0G0ENQ2_9BACT</name>
<dbReference type="Proteomes" id="UP000034492">
    <property type="component" value="Unassembled WGS sequence"/>
</dbReference>
<feature type="region of interest" description="Disordered" evidence="1">
    <location>
        <begin position="24"/>
        <end position="43"/>
    </location>
</feature>
<evidence type="ECO:0008006" key="4">
    <source>
        <dbReference type="Google" id="ProtNLM"/>
    </source>
</evidence>
<dbReference type="EMBL" id="LBSA01000021">
    <property type="protein sequence ID" value="KKQ08593.1"/>
    <property type="molecule type" value="Genomic_DNA"/>
</dbReference>
<gene>
    <name evidence="2" type="ORF">US19_C0021G0009</name>
</gene>
<evidence type="ECO:0000256" key="1">
    <source>
        <dbReference type="SAM" id="MobiDB-lite"/>
    </source>
</evidence>
<accession>A0A0G0ENQ2</accession>
<feature type="compositionally biased region" description="Basic and acidic residues" evidence="1">
    <location>
        <begin position="24"/>
        <end position="34"/>
    </location>
</feature>
<dbReference type="AlphaFoldDB" id="A0A0G0ENQ2"/>
<evidence type="ECO:0000313" key="3">
    <source>
        <dbReference type="Proteomes" id="UP000034492"/>
    </source>
</evidence>
<protein>
    <recommendedName>
        <fullName evidence="4">Transcription elongation factor GreA/GreB C-terminal domain-containing protein</fullName>
    </recommendedName>
</protein>
<comment type="caution">
    <text evidence="2">The sequence shown here is derived from an EMBL/GenBank/DDBJ whole genome shotgun (WGS) entry which is preliminary data.</text>
</comment>
<organism evidence="2 3">
    <name type="scientific">Candidatus Daviesbacteria bacterium GW2011_GWB1_36_5</name>
    <dbReference type="NCBI Taxonomy" id="1618426"/>
    <lineage>
        <taxon>Bacteria</taxon>
        <taxon>Candidatus Daviesiibacteriota</taxon>
    </lineage>
</organism>
<evidence type="ECO:0000313" key="2">
    <source>
        <dbReference type="EMBL" id="KKQ08593.1"/>
    </source>
</evidence>
<proteinExistence type="predicted"/>
<sequence length="150" mass="16686">MSPESKEKYLKELDLEIIRSEESLASSEEARNRSDSPMTSRYDTMREIYAQESNVKRDLLDAAKAFKIFIKDTTPNSEISEGAEFDAELWDADEKIKGAIFAPFSIKLPGVQVITSKSPLGEAVKGLSAGRVFTYRVGEKTMAGIINDVK</sequence>